<protein>
    <submittedName>
        <fullName evidence="1">Uncharacterized protein</fullName>
    </submittedName>
</protein>
<reference evidence="1 2" key="2">
    <citation type="journal article" date="2022" name="Mol. Biol. Evol.">
        <title>Comparative Genomics Reveals Insights into the Divergent Evolution of Astigmatic Mites and Household Pest Adaptations.</title>
        <authorList>
            <person name="Xiong Q."/>
            <person name="Wan A.T."/>
            <person name="Liu X."/>
            <person name="Fung C.S."/>
            <person name="Xiao X."/>
            <person name="Malainual N."/>
            <person name="Hou J."/>
            <person name="Wang L."/>
            <person name="Wang M."/>
            <person name="Yang K.Y."/>
            <person name="Cui Y."/>
            <person name="Leung E.L."/>
            <person name="Nong W."/>
            <person name="Shin S.K."/>
            <person name="Au S.W."/>
            <person name="Jeong K.Y."/>
            <person name="Chew F.T."/>
            <person name="Hui J.H."/>
            <person name="Leung T.F."/>
            <person name="Tungtrongchitr A."/>
            <person name="Zhong N."/>
            <person name="Liu Z."/>
            <person name="Tsui S.K."/>
        </authorList>
    </citation>
    <scope>NUCLEOTIDE SEQUENCE [LARGE SCALE GENOMIC DNA]</scope>
    <source>
        <strain evidence="1">Derp</strain>
    </source>
</reference>
<reference evidence="1 2" key="1">
    <citation type="journal article" date="2018" name="J. Allergy Clin. Immunol.">
        <title>High-quality assembly of Dermatophagoides pteronyssinus genome and transcriptome reveals a wide range of novel allergens.</title>
        <authorList>
            <person name="Liu X.Y."/>
            <person name="Yang K.Y."/>
            <person name="Wang M.Q."/>
            <person name="Kwok J.S."/>
            <person name="Zeng X."/>
            <person name="Yang Z."/>
            <person name="Xiao X.J."/>
            <person name="Lau C.P."/>
            <person name="Li Y."/>
            <person name="Huang Z.M."/>
            <person name="Ba J.G."/>
            <person name="Yim A.K."/>
            <person name="Ouyang C.Y."/>
            <person name="Ngai S.M."/>
            <person name="Chan T.F."/>
            <person name="Leung E.L."/>
            <person name="Liu L."/>
            <person name="Liu Z.G."/>
            <person name="Tsui S.K."/>
        </authorList>
    </citation>
    <scope>NUCLEOTIDE SEQUENCE [LARGE SCALE GENOMIC DNA]</scope>
    <source>
        <strain evidence="1">Derp</strain>
    </source>
</reference>
<evidence type="ECO:0000313" key="1">
    <source>
        <dbReference type="EMBL" id="KAH9419333.1"/>
    </source>
</evidence>
<comment type="caution">
    <text evidence="1">The sequence shown here is derived from an EMBL/GenBank/DDBJ whole genome shotgun (WGS) entry which is preliminary data.</text>
</comment>
<proteinExistence type="predicted"/>
<evidence type="ECO:0000313" key="2">
    <source>
        <dbReference type="Proteomes" id="UP000887458"/>
    </source>
</evidence>
<dbReference type="EMBL" id="NJHN03000060">
    <property type="protein sequence ID" value="KAH9419333.1"/>
    <property type="molecule type" value="Genomic_DNA"/>
</dbReference>
<gene>
    <name evidence="1" type="ORF">DERP_005843</name>
</gene>
<name>A0ABQ8J9P8_DERPT</name>
<accession>A0ABQ8J9P8</accession>
<organism evidence="1 2">
    <name type="scientific">Dermatophagoides pteronyssinus</name>
    <name type="common">European house dust mite</name>
    <dbReference type="NCBI Taxonomy" id="6956"/>
    <lineage>
        <taxon>Eukaryota</taxon>
        <taxon>Metazoa</taxon>
        <taxon>Ecdysozoa</taxon>
        <taxon>Arthropoda</taxon>
        <taxon>Chelicerata</taxon>
        <taxon>Arachnida</taxon>
        <taxon>Acari</taxon>
        <taxon>Acariformes</taxon>
        <taxon>Sarcoptiformes</taxon>
        <taxon>Astigmata</taxon>
        <taxon>Psoroptidia</taxon>
        <taxon>Analgoidea</taxon>
        <taxon>Pyroglyphidae</taxon>
        <taxon>Dermatophagoidinae</taxon>
        <taxon>Dermatophagoides</taxon>
    </lineage>
</organism>
<dbReference type="Proteomes" id="UP000887458">
    <property type="component" value="Unassembled WGS sequence"/>
</dbReference>
<keyword evidence="2" id="KW-1185">Reference proteome</keyword>
<sequence>MVLFLPIVVHINANKKTTNWPEVMESTMNCKTASKNMRNIRNHLKLMAILQFQFNSRTHLGGLSFII</sequence>